<feature type="active site" description="Nucleophile" evidence="7">
    <location>
        <position position="155"/>
    </location>
</feature>
<comment type="similarity">
    <text evidence="2">Belongs to the YkuD family.</text>
</comment>
<dbReference type="CDD" id="cd16913">
    <property type="entry name" value="YkuD_like"/>
    <property type="match status" value="1"/>
</dbReference>
<dbReference type="SUPFAM" id="SSF141523">
    <property type="entry name" value="L,D-transpeptidase catalytic domain-like"/>
    <property type="match status" value="1"/>
</dbReference>
<name>A0AAW9RKL1_9HYPH</name>
<evidence type="ECO:0000313" key="10">
    <source>
        <dbReference type="EMBL" id="MEJ8570316.1"/>
    </source>
</evidence>
<proteinExistence type="inferred from homology"/>
<comment type="pathway">
    <text evidence="1 7">Cell wall biogenesis; peptidoglycan biosynthesis.</text>
</comment>
<dbReference type="GO" id="GO:0016740">
    <property type="term" value="F:transferase activity"/>
    <property type="evidence" value="ECO:0007669"/>
    <property type="project" value="UniProtKB-KW"/>
</dbReference>
<dbReference type="GO" id="GO:0009252">
    <property type="term" value="P:peptidoglycan biosynthetic process"/>
    <property type="evidence" value="ECO:0007669"/>
    <property type="project" value="UniProtKB-KW"/>
</dbReference>
<dbReference type="PANTHER" id="PTHR36699">
    <property type="entry name" value="LD-TRANSPEPTIDASE"/>
    <property type="match status" value="1"/>
</dbReference>
<dbReference type="InterPro" id="IPR038063">
    <property type="entry name" value="Transpep_catalytic_dom"/>
</dbReference>
<dbReference type="GO" id="GO:0008360">
    <property type="term" value="P:regulation of cell shape"/>
    <property type="evidence" value="ECO:0007669"/>
    <property type="project" value="UniProtKB-UniRule"/>
</dbReference>
<evidence type="ECO:0000256" key="6">
    <source>
        <dbReference type="ARBA" id="ARBA00023316"/>
    </source>
</evidence>
<evidence type="ECO:0000256" key="5">
    <source>
        <dbReference type="ARBA" id="ARBA00022984"/>
    </source>
</evidence>
<dbReference type="PANTHER" id="PTHR36699:SF1">
    <property type="entry name" value="L,D-TRANSPEPTIDASE YAFK-RELATED"/>
    <property type="match status" value="1"/>
</dbReference>
<dbReference type="InterPro" id="IPR005490">
    <property type="entry name" value="LD_TPept_cat_dom"/>
</dbReference>
<evidence type="ECO:0000313" key="11">
    <source>
        <dbReference type="Proteomes" id="UP001378188"/>
    </source>
</evidence>
<dbReference type="EMBL" id="JAZHOF010000001">
    <property type="protein sequence ID" value="MEJ8570316.1"/>
    <property type="molecule type" value="Genomic_DNA"/>
</dbReference>
<protein>
    <submittedName>
        <fullName evidence="10">Murein L,D-transpeptidase family protein</fullName>
        <ecNumber evidence="10">2.-.-.-</ecNumber>
    </submittedName>
</protein>
<dbReference type="RefSeq" id="WP_340328046.1">
    <property type="nucleotide sequence ID" value="NZ_JAZHOF010000001.1"/>
</dbReference>
<keyword evidence="6 7" id="KW-0961">Cell wall biogenesis/degradation</keyword>
<feature type="active site" description="Proton donor/acceptor" evidence="7">
    <location>
        <position position="147"/>
    </location>
</feature>
<dbReference type="EC" id="2.-.-.-" evidence="10"/>
<keyword evidence="4 7" id="KW-0133">Cell shape</keyword>
<evidence type="ECO:0000256" key="2">
    <source>
        <dbReference type="ARBA" id="ARBA00005992"/>
    </source>
</evidence>
<keyword evidence="3 10" id="KW-0808">Transferase</keyword>
<sequence length="468" mass="50723">MMSLSHVRVLALAVTLTAVGGCIDDQMSSSKHLQPLSYATVRQLEEKGMSKSDPILVRIYKEENTLEVWKPGPDGRYAFFKDYEICSWSGKLGPKIKEGDKQAPEGFYTVTPAQMNPNSSYYLSFNIGYPNSYDRSHGRTGQHLMVHGACSSAGCYAMEDEQIAEIYALARDAFRGGQREFQVQAYPFRMTPANMAKHAGNPNMSFWKKLKEGSDHFEVTGRPPNVGVCGRDYVFNANPVDPSKRLDPYATCPQLDVPDNIEVAVASKQMRDETAYQVALAEIKLQDKMQQDQLAKQQLVMTASLEDQGSAEGYRSDAEADEVLGEATTQTASADETAESGEDVAPIEVVAVSTTAPARLPSVATAFSGVWGKLVDITGSLKPLGDAEAGQADAVADQSADPITTGTVPVPEQRPDASDKSADAGASAKRLNAATAYVEIIENDDVFAAFDFFEEVNGVSVPADIIRR</sequence>
<comment type="caution">
    <text evidence="10">The sequence shown here is derived from an EMBL/GenBank/DDBJ whole genome shotgun (WGS) entry which is preliminary data.</text>
</comment>
<reference evidence="10 11" key="1">
    <citation type="submission" date="2024-02" db="EMBL/GenBank/DDBJ databases">
        <title>Genome analysis and characterization of Microbaculum marinisediminis sp. nov., isolated from marine sediment.</title>
        <authorList>
            <person name="Du Z.-J."/>
            <person name="Ye Y.-Q."/>
            <person name="Zhang Z.-R."/>
            <person name="Yuan S.-M."/>
            <person name="Zhang X.-Y."/>
        </authorList>
    </citation>
    <scope>NUCLEOTIDE SEQUENCE [LARGE SCALE GENOMIC DNA]</scope>
    <source>
        <strain evidence="10 11">SDUM1044001</strain>
    </source>
</reference>
<evidence type="ECO:0000256" key="8">
    <source>
        <dbReference type="SAM" id="MobiDB-lite"/>
    </source>
</evidence>
<keyword evidence="11" id="KW-1185">Reference proteome</keyword>
<dbReference type="Pfam" id="PF03734">
    <property type="entry name" value="YkuD"/>
    <property type="match status" value="1"/>
</dbReference>
<dbReference type="PROSITE" id="PS52029">
    <property type="entry name" value="LD_TPASE"/>
    <property type="match status" value="1"/>
</dbReference>
<evidence type="ECO:0000256" key="3">
    <source>
        <dbReference type="ARBA" id="ARBA00022679"/>
    </source>
</evidence>
<keyword evidence="5 7" id="KW-0573">Peptidoglycan synthesis</keyword>
<dbReference type="Proteomes" id="UP001378188">
    <property type="component" value="Unassembled WGS sequence"/>
</dbReference>
<evidence type="ECO:0000256" key="7">
    <source>
        <dbReference type="PROSITE-ProRule" id="PRU01373"/>
    </source>
</evidence>
<dbReference type="AlphaFoldDB" id="A0AAW9RKL1"/>
<gene>
    <name evidence="10" type="ORF">V3328_02430</name>
</gene>
<organism evidence="10 11">
    <name type="scientific">Microbaculum marinum</name>
    <dbReference type="NCBI Taxonomy" id="1764581"/>
    <lineage>
        <taxon>Bacteria</taxon>
        <taxon>Pseudomonadati</taxon>
        <taxon>Pseudomonadota</taxon>
        <taxon>Alphaproteobacteria</taxon>
        <taxon>Hyphomicrobiales</taxon>
        <taxon>Tepidamorphaceae</taxon>
        <taxon>Microbaculum</taxon>
    </lineage>
</organism>
<feature type="domain" description="L,D-TPase catalytic" evidence="9">
    <location>
        <begin position="55"/>
        <end position="186"/>
    </location>
</feature>
<dbReference type="GO" id="GO:0071555">
    <property type="term" value="P:cell wall organization"/>
    <property type="evidence" value="ECO:0007669"/>
    <property type="project" value="UniProtKB-UniRule"/>
</dbReference>
<feature type="region of interest" description="Disordered" evidence="8">
    <location>
        <begin position="389"/>
        <end position="424"/>
    </location>
</feature>
<feature type="compositionally biased region" description="Basic and acidic residues" evidence="8">
    <location>
        <begin position="413"/>
        <end position="422"/>
    </location>
</feature>
<evidence type="ECO:0000256" key="1">
    <source>
        <dbReference type="ARBA" id="ARBA00004752"/>
    </source>
</evidence>
<accession>A0AAW9RKL1</accession>
<dbReference type="GO" id="GO:0004180">
    <property type="term" value="F:carboxypeptidase activity"/>
    <property type="evidence" value="ECO:0007669"/>
    <property type="project" value="UniProtKB-ARBA"/>
</dbReference>
<evidence type="ECO:0000256" key="4">
    <source>
        <dbReference type="ARBA" id="ARBA00022960"/>
    </source>
</evidence>
<evidence type="ECO:0000259" key="9">
    <source>
        <dbReference type="PROSITE" id="PS52029"/>
    </source>
</evidence>